<name>A0A2I0TP10_LIMLA</name>
<reference evidence="3" key="2">
    <citation type="submission" date="2017-12" db="EMBL/GenBank/DDBJ databases">
        <title>Genome sequence of the Bar-tailed Godwit (Limosa lapponica baueri).</title>
        <authorList>
            <person name="Lima N.C.B."/>
            <person name="Parody-Merino A.M."/>
            <person name="Battley P.F."/>
            <person name="Fidler A.E."/>
            <person name="Prosdocimi F."/>
        </authorList>
    </citation>
    <scope>NUCLEOTIDE SEQUENCE [LARGE SCALE GENOMIC DNA]</scope>
</reference>
<dbReference type="Proteomes" id="UP000233556">
    <property type="component" value="Unassembled WGS sequence"/>
</dbReference>
<feature type="region of interest" description="Disordered" evidence="1">
    <location>
        <begin position="118"/>
        <end position="140"/>
    </location>
</feature>
<accession>A0A2I0TP10</accession>
<gene>
    <name evidence="2" type="ORF">llap_14174</name>
</gene>
<dbReference type="EMBL" id="KZ508212">
    <property type="protein sequence ID" value="PKU35522.1"/>
    <property type="molecule type" value="Genomic_DNA"/>
</dbReference>
<evidence type="ECO:0000313" key="2">
    <source>
        <dbReference type="EMBL" id="PKU35522.1"/>
    </source>
</evidence>
<organism evidence="2 3">
    <name type="scientific">Limosa lapponica baueri</name>
    <dbReference type="NCBI Taxonomy" id="1758121"/>
    <lineage>
        <taxon>Eukaryota</taxon>
        <taxon>Metazoa</taxon>
        <taxon>Chordata</taxon>
        <taxon>Craniata</taxon>
        <taxon>Vertebrata</taxon>
        <taxon>Euteleostomi</taxon>
        <taxon>Archelosauria</taxon>
        <taxon>Archosauria</taxon>
        <taxon>Dinosauria</taxon>
        <taxon>Saurischia</taxon>
        <taxon>Theropoda</taxon>
        <taxon>Coelurosauria</taxon>
        <taxon>Aves</taxon>
        <taxon>Neognathae</taxon>
        <taxon>Neoaves</taxon>
        <taxon>Charadriiformes</taxon>
        <taxon>Scolopacidae</taxon>
        <taxon>Limosa</taxon>
    </lineage>
</organism>
<evidence type="ECO:0000313" key="3">
    <source>
        <dbReference type="Proteomes" id="UP000233556"/>
    </source>
</evidence>
<protein>
    <submittedName>
        <fullName evidence="2">Uncharacterized protein</fullName>
    </submittedName>
</protein>
<dbReference type="AlphaFoldDB" id="A0A2I0TP10"/>
<evidence type="ECO:0000256" key="1">
    <source>
        <dbReference type="SAM" id="MobiDB-lite"/>
    </source>
</evidence>
<sequence length="172" mass="20531">MVSLSSALQSATLADRKPDSSETLNVPYVFPESGLPVIHTPERWSDSFDVKLGTVTNKTAYIDYQAETGKGYYGEEKRLWGLARKDKNDCFISIKKPSFRRKSSKALHVRNLNLKRREEKRREEKRREEKRREEKRREEKRREKRRIFQLEGIYNDHLVQLPILYFRSDRNI</sequence>
<proteinExistence type="predicted"/>
<reference evidence="3" key="1">
    <citation type="submission" date="2017-11" db="EMBL/GenBank/DDBJ databases">
        <authorList>
            <person name="Lima N.C."/>
            <person name="Parody-Merino A.M."/>
            <person name="Battley P.F."/>
            <person name="Fidler A.E."/>
            <person name="Prosdocimi F."/>
        </authorList>
    </citation>
    <scope>NUCLEOTIDE SEQUENCE [LARGE SCALE GENOMIC DNA]</scope>
</reference>
<keyword evidence="3" id="KW-1185">Reference proteome</keyword>